<proteinExistence type="predicted"/>
<feature type="chain" id="PRO_5014710905" evidence="1">
    <location>
        <begin position="17"/>
        <end position="135"/>
    </location>
</feature>
<evidence type="ECO:0000313" key="2">
    <source>
        <dbReference type="EMBL" id="PLW57058.1"/>
    </source>
</evidence>
<name>A0A2N5W464_9BASI</name>
<evidence type="ECO:0000256" key="1">
    <source>
        <dbReference type="SAM" id="SignalP"/>
    </source>
</evidence>
<gene>
    <name evidence="2" type="ORF">PCANC_01906</name>
</gene>
<reference evidence="2 3" key="1">
    <citation type="submission" date="2017-11" db="EMBL/GenBank/DDBJ databases">
        <title>De novo assembly and phasing of dikaryotic genomes from two isolates of Puccinia coronata f. sp. avenae, the causal agent of oat crown rust.</title>
        <authorList>
            <person name="Miller M.E."/>
            <person name="Zhang Y."/>
            <person name="Omidvar V."/>
            <person name="Sperschneider J."/>
            <person name="Schwessinger B."/>
            <person name="Raley C."/>
            <person name="Palmer J.M."/>
            <person name="Garnica D."/>
            <person name="Upadhyaya N."/>
            <person name="Rathjen J."/>
            <person name="Taylor J.M."/>
            <person name="Park R.F."/>
            <person name="Dodds P.N."/>
            <person name="Hirsch C.D."/>
            <person name="Kianian S.F."/>
            <person name="Figueroa M."/>
        </authorList>
    </citation>
    <scope>NUCLEOTIDE SEQUENCE [LARGE SCALE GENOMIC DNA]</scope>
    <source>
        <strain evidence="2">12NC29</strain>
    </source>
</reference>
<keyword evidence="1" id="KW-0732">Signal</keyword>
<dbReference type="AlphaFoldDB" id="A0A2N5W464"/>
<keyword evidence="3" id="KW-1185">Reference proteome</keyword>
<feature type="signal peptide" evidence="1">
    <location>
        <begin position="1"/>
        <end position="16"/>
    </location>
</feature>
<comment type="caution">
    <text evidence="2">The sequence shown here is derived from an EMBL/GenBank/DDBJ whole genome shotgun (WGS) entry which is preliminary data.</text>
</comment>
<dbReference type="Proteomes" id="UP000235388">
    <property type="component" value="Unassembled WGS sequence"/>
</dbReference>
<accession>A0A2N5W464</accession>
<organism evidence="2 3">
    <name type="scientific">Puccinia coronata f. sp. avenae</name>
    <dbReference type="NCBI Taxonomy" id="200324"/>
    <lineage>
        <taxon>Eukaryota</taxon>
        <taxon>Fungi</taxon>
        <taxon>Dikarya</taxon>
        <taxon>Basidiomycota</taxon>
        <taxon>Pucciniomycotina</taxon>
        <taxon>Pucciniomycetes</taxon>
        <taxon>Pucciniales</taxon>
        <taxon>Pucciniaceae</taxon>
        <taxon>Puccinia</taxon>
    </lineage>
</organism>
<protein>
    <submittedName>
        <fullName evidence="2">Uncharacterized protein</fullName>
    </submittedName>
</protein>
<evidence type="ECO:0000313" key="3">
    <source>
        <dbReference type="Proteomes" id="UP000235388"/>
    </source>
</evidence>
<dbReference type="EMBL" id="PGCJ01000014">
    <property type="protein sequence ID" value="PLW57058.1"/>
    <property type="molecule type" value="Genomic_DNA"/>
</dbReference>
<sequence length="135" mass="14386">MKSFIYLAVILSAALAVPMQATDYLTEVEAATGVIASAKGKARALGEDIDDGKETYVCCHGVNMKQCALAVPTVFEDPIDKVRAARSVCVIRPDKTSATDQDSNVAAINELNKCGLCPYFLVGFYCAACGREKQA</sequence>